<organism evidence="2 3">
    <name type="scientific">Nocardia lasii</name>
    <dbReference type="NCBI Taxonomy" id="1616107"/>
    <lineage>
        <taxon>Bacteria</taxon>
        <taxon>Bacillati</taxon>
        <taxon>Actinomycetota</taxon>
        <taxon>Actinomycetes</taxon>
        <taxon>Mycobacteriales</taxon>
        <taxon>Nocardiaceae</taxon>
        <taxon>Nocardia</taxon>
    </lineage>
</organism>
<proteinExistence type="predicted"/>
<dbReference type="Proteomes" id="UP001596223">
    <property type="component" value="Unassembled WGS sequence"/>
</dbReference>
<accession>A0ABW1JZE8</accession>
<dbReference type="RefSeq" id="WP_378609636.1">
    <property type="nucleotide sequence ID" value="NZ_JBHSQN010000016.1"/>
</dbReference>
<keyword evidence="3" id="KW-1185">Reference proteome</keyword>
<reference evidence="3" key="1">
    <citation type="journal article" date="2019" name="Int. J. Syst. Evol. Microbiol.">
        <title>The Global Catalogue of Microorganisms (GCM) 10K type strain sequencing project: providing services to taxonomists for standard genome sequencing and annotation.</title>
        <authorList>
            <consortium name="The Broad Institute Genomics Platform"/>
            <consortium name="The Broad Institute Genome Sequencing Center for Infectious Disease"/>
            <person name="Wu L."/>
            <person name="Ma J."/>
        </authorList>
    </citation>
    <scope>NUCLEOTIDE SEQUENCE [LARGE SCALE GENOMIC DNA]</scope>
    <source>
        <strain evidence="3">CCUG 36956</strain>
    </source>
</reference>
<protein>
    <submittedName>
        <fullName evidence="2">Uncharacterized protein</fullName>
    </submittedName>
</protein>
<comment type="caution">
    <text evidence="2">The sequence shown here is derived from an EMBL/GenBank/DDBJ whole genome shotgun (WGS) entry which is preliminary data.</text>
</comment>
<gene>
    <name evidence="2" type="ORF">ACFP3H_25010</name>
</gene>
<sequence>MVRNPSSALNTSAPKPRRNTEAPFPTPRRRGSHSPIRGAQNRSIAVRRPLRIPGR</sequence>
<dbReference type="EMBL" id="JBHSQN010000016">
    <property type="protein sequence ID" value="MFC6014326.1"/>
    <property type="molecule type" value="Genomic_DNA"/>
</dbReference>
<evidence type="ECO:0000313" key="2">
    <source>
        <dbReference type="EMBL" id="MFC6014326.1"/>
    </source>
</evidence>
<evidence type="ECO:0000313" key="3">
    <source>
        <dbReference type="Proteomes" id="UP001596223"/>
    </source>
</evidence>
<evidence type="ECO:0000256" key="1">
    <source>
        <dbReference type="SAM" id="MobiDB-lite"/>
    </source>
</evidence>
<feature type="region of interest" description="Disordered" evidence="1">
    <location>
        <begin position="1"/>
        <end position="55"/>
    </location>
</feature>
<name>A0ABW1JZE8_9NOCA</name>
<feature type="compositionally biased region" description="Polar residues" evidence="1">
    <location>
        <begin position="1"/>
        <end position="13"/>
    </location>
</feature>